<dbReference type="SUPFAM" id="SSF56112">
    <property type="entry name" value="Protein kinase-like (PK-like)"/>
    <property type="match status" value="1"/>
</dbReference>
<dbReference type="EMBL" id="JASXSZ010000003">
    <property type="protein sequence ID" value="MDL9980072.1"/>
    <property type="molecule type" value="Genomic_DNA"/>
</dbReference>
<dbReference type="PANTHER" id="PTHR43289">
    <property type="entry name" value="MITOGEN-ACTIVATED PROTEIN KINASE KINASE KINASE 20-RELATED"/>
    <property type="match status" value="1"/>
</dbReference>
<keyword evidence="5 9" id="KW-0418">Kinase</keyword>
<dbReference type="EC" id="2.7.11.1" evidence="1"/>
<name>A0ABT7N063_9MICO</name>
<evidence type="ECO:0000256" key="5">
    <source>
        <dbReference type="ARBA" id="ARBA00022777"/>
    </source>
</evidence>
<dbReference type="Gene3D" id="1.10.510.10">
    <property type="entry name" value="Transferase(Phosphotransferase) domain 1"/>
    <property type="match status" value="1"/>
</dbReference>
<gene>
    <name evidence="9" type="ORF">QSV35_12080</name>
</gene>
<keyword evidence="3 9" id="KW-0808">Transferase</keyword>
<dbReference type="InterPro" id="IPR011009">
    <property type="entry name" value="Kinase-like_dom_sf"/>
</dbReference>
<evidence type="ECO:0000256" key="3">
    <source>
        <dbReference type="ARBA" id="ARBA00022679"/>
    </source>
</evidence>
<feature type="domain" description="Protein kinase" evidence="8">
    <location>
        <begin position="63"/>
        <end position="333"/>
    </location>
</feature>
<sequence>MSQARVNALRQRPDFPDAVGEIAQGQIWDLDVIRAWAGSGLRQTKAGRPKAEDKNRTLGGRFVLEYPEIGSGGFANVYRAADKKTDATVAIKVLRDIEGVGDEAINRFRRELRLMESLEHANVVSVLAQGETDAGEIWYAMPLAQGSLSDYVKQVTGNPPQIVEIMRQISAGLAYIHRQGIYHRDLKTANVLRLEAREGESDSWAIADFGLAVTAERESSPLTSSLRQGLGSWVYTAPEQWNNARSADVRSDIYSLGKILQELTTGAWPVNVEIPPGVLRPVIEKAIANAPDQRYQSVAELMDALERALGTQIQHQDWESRTEQAERLRDRMLGRPTDEDLNQTLDWALALNENDAEDMRAMTRVLPWMNATSIQFLRDRDRAGFARVIERFCKFIGSGRFSFEYCDTLANFLRRVTLAGDDPKVTGFVAAALTRLGAHHNRWHVQDVLIRILQDVQSKEAAAEVVEALRNVPRDEVQWAITDFTVRSLPVAVRNGVGPLIRAA</sequence>
<comment type="caution">
    <text evidence="9">The sequence shown here is derived from an EMBL/GenBank/DDBJ whole genome shotgun (WGS) entry which is preliminary data.</text>
</comment>
<dbReference type="PROSITE" id="PS00107">
    <property type="entry name" value="PROTEIN_KINASE_ATP"/>
    <property type="match status" value="1"/>
</dbReference>
<dbReference type="RefSeq" id="WP_286289003.1">
    <property type="nucleotide sequence ID" value="NZ_JASXSZ010000003.1"/>
</dbReference>
<evidence type="ECO:0000313" key="9">
    <source>
        <dbReference type="EMBL" id="MDL9980072.1"/>
    </source>
</evidence>
<dbReference type="GO" id="GO:0004674">
    <property type="term" value="F:protein serine/threonine kinase activity"/>
    <property type="evidence" value="ECO:0007669"/>
    <property type="project" value="UniProtKB-EC"/>
</dbReference>
<keyword evidence="2" id="KW-0723">Serine/threonine-protein kinase</keyword>
<protein>
    <recommendedName>
        <fullName evidence="1">non-specific serine/threonine protein kinase</fullName>
        <ecNumber evidence="1">2.7.11.1</ecNumber>
    </recommendedName>
</protein>
<evidence type="ECO:0000313" key="10">
    <source>
        <dbReference type="Proteomes" id="UP001235064"/>
    </source>
</evidence>
<proteinExistence type="predicted"/>
<dbReference type="Gene3D" id="3.30.200.20">
    <property type="entry name" value="Phosphorylase Kinase, domain 1"/>
    <property type="match status" value="1"/>
</dbReference>
<keyword evidence="6 7" id="KW-0067">ATP-binding</keyword>
<keyword evidence="4 7" id="KW-0547">Nucleotide-binding</keyword>
<dbReference type="PANTHER" id="PTHR43289:SF6">
    <property type="entry name" value="SERINE_THREONINE-PROTEIN KINASE NEKL-3"/>
    <property type="match status" value="1"/>
</dbReference>
<evidence type="ECO:0000256" key="2">
    <source>
        <dbReference type="ARBA" id="ARBA00022527"/>
    </source>
</evidence>
<dbReference type="SMART" id="SM00220">
    <property type="entry name" value="S_TKc"/>
    <property type="match status" value="1"/>
</dbReference>
<reference evidence="9 10" key="1">
    <citation type="submission" date="2023-06" db="EMBL/GenBank/DDBJ databases">
        <title>Microbacterium sp. nov., isolated from a waste landfill.</title>
        <authorList>
            <person name="Wen W."/>
        </authorList>
    </citation>
    <scope>NUCLEOTIDE SEQUENCE [LARGE SCALE GENOMIC DNA]</scope>
    <source>
        <strain evidence="9 10">ASV49</strain>
    </source>
</reference>
<dbReference type="CDD" id="cd14014">
    <property type="entry name" value="STKc_PknB_like"/>
    <property type="match status" value="1"/>
</dbReference>
<dbReference type="Proteomes" id="UP001235064">
    <property type="component" value="Unassembled WGS sequence"/>
</dbReference>
<organism evidence="9 10">
    <name type="scientific">Microbacterium candidum</name>
    <dbReference type="NCBI Taxonomy" id="3041922"/>
    <lineage>
        <taxon>Bacteria</taxon>
        <taxon>Bacillati</taxon>
        <taxon>Actinomycetota</taxon>
        <taxon>Actinomycetes</taxon>
        <taxon>Micrococcales</taxon>
        <taxon>Microbacteriaceae</taxon>
        <taxon>Microbacterium</taxon>
    </lineage>
</organism>
<accession>A0ABT7N063</accession>
<dbReference type="InterPro" id="IPR017441">
    <property type="entry name" value="Protein_kinase_ATP_BS"/>
</dbReference>
<dbReference type="PROSITE" id="PS50011">
    <property type="entry name" value="PROTEIN_KINASE_DOM"/>
    <property type="match status" value="1"/>
</dbReference>
<feature type="binding site" evidence="7">
    <location>
        <position position="92"/>
    </location>
    <ligand>
        <name>ATP</name>
        <dbReference type="ChEBI" id="CHEBI:30616"/>
    </ligand>
</feature>
<evidence type="ECO:0000259" key="8">
    <source>
        <dbReference type="PROSITE" id="PS50011"/>
    </source>
</evidence>
<evidence type="ECO:0000256" key="4">
    <source>
        <dbReference type="ARBA" id="ARBA00022741"/>
    </source>
</evidence>
<dbReference type="Pfam" id="PF00069">
    <property type="entry name" value="Pkinase"/>
    <property type="match status" value="1"/>
</dbReference>
<keyword evidence="10" id="KW-1185">Reference proteome</keyword>
<evidence type="ECO:0000256" key="6">
    <source>
        <dbReference type="ARBA" id="ARBA00022840"/>
    </source>
</evidence>
<dbReference type="InterPro" id="IPR000719">
    <property type="entry name" value="Prot_kinase_dom"/>
</dbReference>
<evidence type="ECO:0000256" key="7">
    <source>
        <dbReference type="PROSITE-ProRule" id="PRU10141"/>
    </source>
</evidence>
<evidence type="ECO:0000256" key="1">
    <source>
        <dbReference type="ARBA" id="ARBA00012513"/>
    </source>
</evidence>